<accession>A0A9Q0N7Z5</accession>
<evidence type="ECO:0000256" key="1">
    <source>
        <dbReference type="ARBA" id="ARBA00022737"/>
    </source>
</evidence>
<evidence type="ECO:0000256" key="2">
    <source>
        <dbReference type="ARBA" id="ARBA00023043"/>
    </source>
</evidence>
<dbReference type="Pfam" id="PF00023">
    <property type="entry name" value="Ank"/>
    <property type="match status" value="1"/>
</dbReference>
<feature type="repeat" description="ANK" evidence="3">
    <location>
        <begin position="227"/>
        <end position="262"/>
    </location>
</feature>
<organism evidence="5 6">
    <name type="scientific">Pseudolycoriella hygida</name>
    <dbReference type="NCBI Taxonomy" id="35572"/>
    <lineage>
        <taxon>Eukaryota</taxon>
        <taxon>Metazoa</taxon>
        <taxon>Ecdysozoa</taxon>
        <taxon>Arthropoda</taxon>
        <taxon>Hexapoda</taxon>
        <taxon>Insecta</taxon>
        <taxon>Pterygota</taxon>
        <taxon>Neoptera</taxon>
        <taxon>Endopterygota</taxon>
        <taxon>Diptera</taxon>
        <taxon>Nematocera</taxon>
        <taxon>Sciaroidea</taxon>
        <taxon>Sciaridae</taxon>
        <taxon>Pseudolycoriella</taxon>
    </lineage>
</organism>
<protein>
    <submittedName>
        <fullName evidence="5">Serine/threonine-protein phosphatase 6 regulatory ankyrin repeat subunit C</fullName>
    </submittedName>
</protein>
<proteinExistence type="predicted"/>
<dbReference type="Gene3D" id="1.25.40.20">
    <property type="entry name" value="Ankyrin repeat-containing domain"/>
    <property type="match status" value="2"/>
</dbReference>
<dbReference type="PRINTS" id="PR01415">
    <property type="entry name" value="ANKYRIN"/>
</dbReference>
<dbReference type="InterPro" id="IPR002110">
    <property type="entry name" value="Ankyrin_rpt"/>
</dbReference>
<dbReference type="OrthoDB" id="439236at2759"/>
<dbReference type="PANTHER" id="PTHR24198">
    <property type="entry name" value="ANKYRIN REPEAT AND PROTEIN KINASE DOMAIN-CONTAINING PROTEIN"/>
    <property type="match status" value="1"/>
</dbReference>
<name>A0A9Q0N7Z5_9DIPT</name>
<gene>
    <name evidence="5" type="primary">ankrd52</name>
    <name evidence="5" type="ORF">Bhyg_00179</name>
</gene>
<dbReference type="InterPro" id="IPR036770">
    <property type="entry name" value="Ankyrin_rpt-contain_sf"/>
</dbReference>
<feature type="repeat" description="ANK" evidence="3">
    <location>
        <begin position="158"/>
        <end position="190"/>
    </location>
</feature>
<dbReference type="PANTHER" id="PTHR24198:SF165">
    <property type="entry name" value="ANKYRIN REPEAT-CONTAINING PROTEIN-RELATED"/>
    <property type="match status" value="1"/>
</dbReference>
<dbReference type="Proteomes" id="UP001151699">
    <property type="component" value="Chromosome A"/>
</dbReference>
<evidence type="ECO:0000256" key="3">
    <source>
        <dbReference type="PROSITE-ProRule" id="PRU00023"/>
    </source>
</evidence>
<dbReference type="PROSITE" id="PS50088">
    <property type="entry name" value="ANK_REPEAT"/>
    <property type="match status" value="5"/>
</dbReference>
<reference evidence="5" key="1">
    <citation type="submission" date="2022-07" db="EMBL/GenBank/DDBJ databases">
        <authorList>
            <person name="Trinca V."/>
            <person name="Uliana J.V.C."/>
            <person name="Torres T.T."/>
            <person name="Ward R.J."/>
            <person name="Monesi N."/>
        </authorList>
    </citation>
    <scope>NUCLEOTIDE SEQUENCE</scope>
    <source>
        <strain evidence="5">HSMRA1968</strain>
        <tissue evidence="5">Whole embryos</tissue>
    </source>
</reference>
<dbReference type="EMBL" id="WJQU01000001">
    <property type="protein sequence ID" value="KAJ6644982.1"/>
    <property type="molecule type" value="Genomic_DNA"/>
</dbReference>
<keyword evidence="2 3" id="KW-0040">ANK repeat</keyword>
<dbReference type="SUPFAM" id="SSF48403">
    <property type="entry name" value="Ankyrin repeat"/>
    <property type="match status" value="2"/>
</dbReference>
<sequence>MSKNQHLEIAQLEKKWRQEFALIKQGRHNGKAVWKLLEQFSEQVGLEETTRRYLPLAIKLGSLRVVDFFLEAKTNLTMQDQHGRTPLHLVLKNKHILQKHEGNAIALKLLSHTNKAFMDIQDKIGRTPLSYAAEAGYEDAVVSLTNYHKVGVDIPDKSGRTPLSYAAEKGNDSISDILIKQGADINTPDKKGRTPLSYAAASVKSGNYKIINLLIKKGADLNIPDKDGRTPLSYAAAAVHPGNYGIINLLIKEGASLNIPDKNGRTPLSYAVNLGLENIAELELSVKSGAEIDKKLIKELKKKEQGLKVSELQAMVEQEFVLIKQGNHDTKAALGLLGQLEQRLGPLGIRKVISDYLALAVESGSSEIVSFLFKQEDAAGLVFFIEPETIYRNAVMRLTRKEQDVNAQDINGKTILSHAASKDNYKLAELLIKQGAQIELQNKNGCTPLYYAALAGCNDIAELLIGSGAKINEHVLQGLKKETIVNGIKEYSKKEYDDITKRIQYIDNNIAELSAINSDNLAIMRNMQDICQDLRIYSRSLKILLPRDKAAQANAESMAKGLAKHTAPPTKETHSSSILSRIRKDTGTGRRF</sequence>
<dbReference type="SMART" id="SM00248">
    <property type="entry name" value="ANK"/>
    <property type="match status" value="9"/>
</dbReference>
<dbReference type="PROSITE" id="PS50297">
    <property type="entry name" value="ANK_REP_REGION"/>
    <property type="match status" value="5"/>
</dbReference>
<feature type="repeat" description="ANK" evidence="3">
    <location>
        <begin position="191"/>
        <end position="226"/>
    </location>
</feature>
<dbReference type="Pfam" id="PF12796">
    <property type="entry name" value="Ank_2"/>
    <property type="match status" value="3"/>
</dbReference>
<feature type="repeat" description="ANK" evidence="3">
    <location>
        <begin position="444"/>
        <end position="472"/>
    </location>
</feature>
<evidence type="ECO:0000256" key="4">
    <source>
        <dbReference type="SAM" id="MobiDB-lite"/>
    </source>
</evidence>
<feature type="compositionally biased region" description="Basic and acidic residues" evidence="4">
    <location>
        <begin position="582"/>
        <end position="592"/>
    </location>
</feature>
<dbReference type="AlphaFoldDB" id="A0A9Q0N7Z5"/>
<evidence type="ECO:0000313" key="6">
    <source>
        <dbReference type="Proteomes" id="UP001151699"/>
    </source>
</evidence>
<keyword evidence="6" id="KW-1185">Reference proteome</keyword>
<feature type="repeat" description="ANK" evidence="3">
    <location>
        <begin position="411"/>
        <end position="443"/>
    </location>
</feature>
<keyword evidence="1" id="KW-0677">Repeat</keyword>
<evidence type="ECO:0000313" key="5">
    <source>
        <dbReference type="EMBL" id="KAJ6644982.1"/>
    </source>
</evidence>
<comment type="caution">
    <text evidence="5">The sequence shown here is derived from an EMBL/GenBank/DDBJ whole genome shotgun (WGS) entry which is preliminary data.</text>
</comment>
<feature type="region of interest" description="Disordered" evidence="4">
    <location>
        <begin position="561"/>
        <end position="592"/>
    </location>
</feature>